<evidence type="ECO:0000313" key="10">
    <source>
        <dbReference type="EMBL" id="KAF9618829.1"/>
    </source>
</evidence>
<dbReference type="Pfam" id="PF04928">
    <property type="entry name" value="PAP_central"/>
    <property type="match status" value="1"/>
</dbReference>
<evidence type="ECO:0000256" key="2">
    <source>
        <dbReference type="ARBA" id="ARBA00010912"/>
    </source>
</evidence>
<dbReference type="GO" id="GO:0005634">
    <property type="term" value="C:nucleus"/>
    <property type="evidence" value="ECO:0007669"/>
    <property type="project" value="UniProtKB-SubCell"/>
</dbReference>
<keyword evidence="11" id="KW-1185">Reference proteome</keyword>
<comment type="subcellular location">
    <subcellularLocation>
        <location evidence="1">Nucleus</location>
    </subcellularLocation>
</comment>
<reference evidence="10 11" key="1">
    <citation type="submission" date="2020-10" db="EMBL/GenBank/DDBJ databases">
        <title>The Coptis chinensis genome and diversification of protoberbering-type alkaloids.</title>
        <authorList>
            <person name="Wang B."/>
            <person name="Shu S."/>
            <person name="Song C."/>
            <person name="Liu Y."/>
        </authorList>
    </citation>
    <scope>NUCLEOTIDE SEQUENCE [LARGE SCALE GENOMIC DNA]</scope>
    <source>
        <strain evidence="10">HL-2020</strain>
        <tissue evidence="10">Leaf</tissue>
    </source>
</reference>
<accession>A0A835IKI0</accession>
<sequence>VTGFLGGVNWALLVARVCHLYPNANPNKLVSRFFRVYTQWCWPNPVMLCSIEEDDLGFPVWDPRKNPRDCTHHMSIITAAYPCMNSSYNVSTRTRRVMMEQFHNGNKICEVDIVAADSDDLHSWKGWVESRLRQLTLMVLGNQMVNNVVFMQCASCET</sequence>
<dbReference type="SUPFAM" id="SSF55003">
    <property type="entry name" value="PAP/Archaeal CCA-adding enzyme, C-terminal domain"/>
    <property type="match status" value="1"/>
</dbReference>
<dbReference type="FunFam" id="1.10.1410.10:FF:000001">
    <property type="entry name" value="Putative poly(A) polymerase gamma"/>
    <property type="match status" value="1"/>
</dbReference>
<evidence type="ECO:0000256" key="3">
    <source>
        <dbReference type="ARBA" id="ARBA00012388"/>
    </source>
</evidence>
<comment type="caution">
    <text evidence="10">The sequence shown here is derived from an EMBL/GenBank/DDBJ whole genome shotgun (WGS) entry which is preliminary data.</text>
</comment>
<dbReference type="GO" id="GO:0006397">
    <property type="term" value="P:mRNA processing"/>
    <property type="evidence" value="ECO:0007669"/>
    <property type="project" value="UniProtKB-KW"/>
</dbReference>
<evidence type="ECO:0000256" key="8">
    <source>
        <dbReference type="ARBA" id="ARBA00023242"/>
    </source>
</evidence>
<gene>
    <name evidence="10" type="ORF">IFM89_002697</name>
</gene>
<dbReference type="PANTHER" id="PTHR10682:SF22">
    <property type="entry name" value="POLYNUCLEOTIDE ADENYLYLTRANSFERASE"/>
    <property type="match status" value="1"/>
</dbReference>
<dbReference type="SUPFAM" id="SSF81631">
    <property type="entry name" value="PAP/OAS1 substrate-binding domain"/>
    <property type="match status" value="1"/>
</dbReference>
<dbReference type="Proteomes" id="UP000631114">
    <property type="component" value="Unassembled WGS sequence"/>
</dbReference>
<evidence type="ECO:0000256" key="1">
    <source>
        <dbReference type="ARBA" id="ARBA00004123"/>
    </source>
</evidence>
<evidence type="ECO:0000259" key="9">
    <source>
        <dbReference type="Pfam" id="PF04928"/>
    </source>
</evidence>
<dbReference type="EC" id="2.7.7.19" evidence="3"/>
<keyword evidence="6" id="KW-0547">Nucleotide-binding</keyword>
<keyword evidence="5" id="KW-0808">Transferase</keyword>
<proteinExistence type="inferred from homology"/>
<feature type="non-terminal residue" evidence="10">
    <location>
        <position position="158"/>
    </location>
</feature>
<keyword evidence="4" id="KW-0507">mRNA processing</keyword>
<keyword evidence="8" id="KW-0539">Nucleus</keyword>
<feature type="domain" description="Poly(A) polymerase central" evidence="9">
    <location>
        <begin position="1"/>
        <end position="110"/>
    </location>
</feature>
<name>A0A835IKI0_9MAGN</name>
<dbReference type="OrthoDB" id="1728547at2759"/>
<protein>
    <recommendedName>
        <fullName evidence="3">polynucleotide adenylyltransferase</fullName>
        <ecNumber evidence="3">2.7.7.19</ecNumber>
    </recommendedName>
</protein>
<dbReference type="Gene3D" id="1.10.1410.10">
    <property type="match status" value="1"/>
</dbReference>
<comment type="similarity">
    <text evidence="2">Belongs to the poly(A) polymerase family.</text>
</comment>
<evidence type="ECO:0000256" key="6">
    <source>
        <dbReference type="ARBA" id="ARBA00022741"/>
    </source>
</evidence>
<dbReference type="InterPro" id="IPR011068">
    <property type="entry name" value="NuclTrfase_I-like_C"/>
</dbReference>
<dbReference type="GO" id="GO:0003723">
    <property type="term" value="F:RNA binding"/>
    <property type="evidence" value="ECO:0007669"/>
    <property type="project" value="InterPro"/>
</dbReference>
<dbReference type="PANTHER" id="PTHR10682">
    <property type="entry name" value="POLY A POLYMERASE"/>
    <property type="match status" value="1"/>
</dbReference>
<dbReference type="AlphaFoldDB" id="A0A835IKI0"/>
<organism evidence="10 11">
    <name type="scientific">Coptis chinensis</name>
    <dbReference type="NCBI Taxonomy" id="261450"/>
    <lineage>
        <taxon>Eukaryota</taxon>
        <taxon>Viridiplantae</taxon>
        <taxon>Streptophyta</taxon>
        <taxon>Embryophyta</taxon>
        <taxon>Tracheophyta</taxon>
        <taxon>Spermatophyta</taxon>
        <taxon>Magnoliopsida</taxon>
        <taxon>Ranunculales</taxon>
        <taxon>Ranunculaceae</taxon>
        <taxon>Coptidoideae</taxon>
        <taxon>Coptis</taxon>
    </lineage>
</organism>
<dbReference type="InterPro" id="IPR007012">
    <property type="entry name" value="PolA_pol_cen_dom"/>
</dbReference>
<dbReference type="GO" id="GO:0005524">
    <property type="term" value="F:ATP binding"/>
    <property type="evidence" value="ECO:0007669"/>
    <property type="project" value="UniProtKB-KW"/>
</dbReference>
<dbReference type="GO" id="GO:0031123">
    <property type="term" value="P:RNA 3'-end processing"/>
    <property type="evidence" value="ECO:0007669"/>
    <property type="project" value="InterPro"/>
</dbReference>
<dbReference type="GO" id="GO:1990817">
    <property type="term" value="F:poly(A) RNA polymerase activity"/>
    <property type="evidence" value="ECO:0007669"/>
    <property type="project" value="UniProtKB-EC"/>
</dbReference>
<evidence type="ECO:0000256" key="5">
    <source>
        <dbReference type="ARBA" id="ARBA00022679"/>
    </source>
</evidence>
<evidence type="ECO:0000256" key="4">
    <source>
        <dbReference type="ARBA" id="ARBA00022664"/>
    </source>
</evidence>
<keyword evidence="7" id="KW-0067">ATP-binding</keyword>
<dbReference type="EMBL" id="JADFTS010000002">
    <property type="protein sequence ID" value="KAF9618829.1"/>
    <property type="molecule type" value="Genomic_DNA"/>
</dbReference>
<evidence type="ECO:0000313" key="11">
    <source>
        <dbReference type="Proteomes" id="UP000631114"/>
    </source>
</evidence>
<evidence type="ECO:0000256" key="7">
    <source>
        <dbReference type="ARBA" id="ARBA00022840"/>
    </source>
</evidence>